<dbReference type="PANTHER" id="PTHR10805:SF0">
    <property type="entry name" value="COATOMER SUBUNIT EPSILON"/>
    <property type="match status" value="1"/>
</dbReference>
<dbReference type="InterPro" id="IPR011990">
    <property type="entry name" value="TPR-like_helical_dom_sf"/>
</dbReference>
<name>A0A9P8CFT3_9HELO</name>
<dbReference type="Pfam" id="PF04733">
    <property type="entry name" value="Coatomer_E"/>
    <property type="match status" value="1"/>
</dbReference>
<evidence type="ECO:0000313" key="13">
    <source>
        <dbReference type="EMBL" id="KAG9245172.1"/>
    </source>
</evidence>
<protein>
    <recommendedName>
        <fullName evidence="11">Coatomer subunit epsilon</fullName>
    </recommendedName>
</protein>
<comment type="similarity">
    <text evidence="3 11">Belongs to the COPE family.</text>
</comment>
<dbReference type="Proteomes" id="UP000887226">
    <property type="component" value="Unassembled WGS sequence"/>
</dbReference>
<evidence type="ECO:0000256" key="8">
    <source>
        <dbReference type="ARBA" id="ARBA00023034"/>
    </source>
</evidence>
<comment type="function">
    <text evidence="11">The coatomer is a cytosolic protein complex that binds to dilysine motifs and reversibly associates with Golgi non-clathrin-coated vesicles, which further mediate biosynthetic protein transport from the ER, via the Golgi up to the trans Golgi network. The coatomer complex is required for budding from Golgi membranes, and is essential for the retrograde Golgi-to-ER transport of dilysine-tagged proteins.</text>
</comment>
<evidence type="ECO:0000313" key="14">
    <source>
        <dbReference type="Proteomes" id="UP000887226"/>
    </source>
</evidence>
<organism evidence="13 14">
    <name type="scientific">Calycina marina</name>
    <dbReference type="NCBI Taxonomy" id="1763456"/>
    <lineage>
        <taxon>Eukaryota</taxon>
        <taxon>Fungi</taxon>
        <taxon>Dikarya</taxon>
        <taxon>Ascomycota</taxon>
        <taxon>Pezizomycotina</taxon>
        <taxon>Leotiomycetes</taxon>
        <taxon>Helotiales</taxon>
        <taxon>Pezizellaceae</taxon>
        <taxon>Calycina</taxon>
    </lineage>
</organism>
<dbReference type="PROSITE" id="PS50005">
    <property type="entry name" value="TPR"/>
    <property type="match status" value="1"/>
</dbReference>
<dbReference type="GO" id="GO:0006891">
    <property type="term" value="P:intra-Golgi vesicle-mediated transport"/>
    <property type="evidence" value="ECO:0007669"/>
    <property type="project" value="TreeGrafter"/>
</dbReference>
<reference evidence="13" key="1">
    <citation type="journal article" date="2021" name="IMA Fungus">
        <title>Genomic characterization of three marine fungi, including Emericellopsis atlantica sp. nov. with signatures of a generalist lifestyle and marine biomass degradation.</title>
        <authorList>
            <person name="Hagestad O.C."/>
            <person name="Hou L."/>
            <person name="Andersen J.H."/>
            <person name="Hansen E.H."/>
            <person name="Altermark B."/>
            <person name="Li C."/>
            <person name="Kuhnert E."/>
            <person name="Cox R.J."/>
            <person name="Crous P.W."/>
            <person name="Spatafora J.W."/>
            <person name="Lail K."/>
            <person name="Amirebrahimi M."/>
            <person name="Lipzen A."/>
            <person name="Pangilinan J."/>
            <person name="Andreopoulos W."/>
            <person name="Hayes R.D."/>
            <person name="Ng V."/>
            <person name="Grigoriev I.V."/>
            <person name="Jackson S.A."/>
            <person name="Sutton T.D.S."/>
            <person name="Dobson A.D.W."/>
            <person name="Rama T."/>
        </authorList>
    </citation>
    <scope>NUCLEOTIDE SEQUENCE</scope>
    <source>
        <strain evidence="13">TRa3180A</strain>
    </source>
</reference>
<dbReference type="GO" id="GO:0000139">
    <property type="term" value="C:Golgi membrane"/>
    <property type="evidence" value="ECO:0007669"/>
    <property type="project" value="UniProtKB-SubCell"/>
</dbReference>
<evidence type="ECO:0000256" key="1">
    <source>
        <dbReference type="ARBA" id="ARBA00004255"/>
    </source>
</evidence>
<accession>A0A9P8CFT3</accession>
<dbReference type="SUPFAM" id="SSF48452">
    <property type="entry name" value="TPR-like"/>
    <property type="match status" value="1"/>
</dbReference>
<dbReference type="InterPro" id="IPR019734">
    <property type="entry name" value="TPR_rpt"/>
</dbReference>
<evidence type="ECO:0000256" key="2">
    <source>
        <dbReference type="ARBA" id="ARBA00004347"/>
    </source>
</evidence>
<keyword evidence="5 11" id="KW-0963">Cytoplasm</keyword>
<comment type="subcellular location">
    <subcellularLocation>
        <location evidence="2">Cytoplasmic vesicle</location>
        <location evidence="2">COPI-coated vesicle membrane</location>
        <topology evidence="2">Peripheral membrane protein</topology>
        <orientation evidence="2">Cytoplasmic side</orientation>
    </subcellularLocation>
    <subcellularLocation>
        <location evidence="1">Golgi apparatus membrane</location>
        <topology evidence="1">Peripheral membrane protein</topology>
        <orientation evidence="1">Cytoplasmic side</orientation>
    </subcellularLocation>
</comment>
<keyword evidence="8 11" id="KW-0333">Golgi apparatus</keyword>
<feature type="repeat" description="TPR" evidence="12">
    <location>
        <begin position="203"/>
        <end position="236"/>
    </location>
</feature>
<dbReference type="InterPro" id="IPR006822">
    <property type="entry name" value="Coatomer_esu"/>
</dbReference>
<keyword evidence="12" id="KW-0802">TPR repeat</keyword>
<dbReference type="EMBL" id="MU253861">
    <property type="protein sequence ID" value="KAG9245172.1"/>
    <property type="molecule type" value="Genomic_DNA"/>
</dbReference>
<dbReference type="GO" id="GO:0030126">
    <property type="term" value="C:COPI vesicle coat"/>
    <property type="evidence" value="ECO:0007669"/>
    <property type="project" value="TreeGrafter"/>
</dbReference>
<evidence type="ECO:0000256" key="9">
    <source>
        <dbReference type="ARBA" id="ARBA00023136"/>
    </source>
</evidence>
<evidence type="ECO:0000256" key="6">
    <source>
        <dbReference type="ARBA" id="ARBA00022892"/>
    </source>
</evidence>
<keyword evidence="10 11" id="KW-0968">Cytoplasmic vesicle</keyword>
<dbReference type="AlphaFoldDB" id="A0A9P8CFT3"/>
<evidence type="ECO:0000256" key="5">
    <source>
        <dbReference type="ARBA" id="ARBA00022490"/>
    </source>
</evidence>
<gene>
    <name evidence="13" type="ORF">BJ878DRAFT_32054</name>
</gene>
<keyword evidence="4 11" id="KW-0813">Transport</keyword>
<keyword evidence="9 11" id="KW-0472">Membrane</keyword>
<sequence>MDPFSAEGELLNLHNAFHQGQYQIAVDFNTSSLSSSNTLPARVLKLRAQIALGHYEDVLADVQSESTPELAAVGALAELRAGNEASAVKTVDSLVDSEGENGTVQILGATVLQAVGRSEEALTLLGQHQGNLEAVALIVQIQLQQNRTDLAVKEVATARKWAQDSLLVNLAESWVGLRVGGEKYQQAFYVFEELAQAVSTSSSQSLVSQAVAEIHLGRLEEAEAALQQALTKDPENAEIIVNSIVLNVIAGKDASEYTRYVFHTDPKAATLGCVTLHGKINLLICNSSLSKIEPDHAFLTDLQEKSDMFDKAATKFSAKVAA</sequence>
<dbReference type="GO" id="GO:0015031">
    <property type="term" value="P:protein transport"/>
    <property type="evidence" value="ECO:0007669"/>
    <property type="project" value="UniProtKB-UniRule"/>
</dbReference>
<dbReference type="FunFam" id="1.25.40.10:FF:000613">
    <property type="entry name" value="Coatomer subunit epsilon"/>
    <property type="match status" value="1"/>
</dbReference>
<dbReference type="PIRSF" id="PIRSF016478">
    <property type="entry name" value="Coatomer_esu"/>
    <property type="match status" value="1"/>
</dbReference>
<evidence type="ECO:0000256" key="12">
    <source>
        <dbReference type="PROSITE-ProRule" id="PRU00339"/>
    </source>
</evidence>
<keyword evidence="14" id="KW-1185">Reference proteome</keyword>
<evidence type="ECO:0000256" key="10">
    <source>
        <dbReference type="ARBA" id="ARBA00023329"/>
    </source>
</evidence>
<dbReference type="Gene3D" id="1.25.40.10">
    <property type="entry name" value="Tetratricopeptide repeat domain"/>
    <property type="match status" value="1"/>
</dbReference>
<dbReference type="PANTHER" id="PTHR10805">
    <property type="entry name" value="COATOMER SUBUNIT EPSILON"/>
    <property type="match status" value="1"/>
</dbReference>
<evidence type="ECO:0000256" key="11">
    <source>
        <dbReference type="PIRNR" id="PIRNR016478"/>
    </source>
</evidence>
<proteinExistence type="inferred from homology"/>
<comment type="caution">
    <text evidence="13">The sequence shown here is derived from an EMBL/GenBank/DDBJ whole genome shotgun (WGS) entry which is preliminary data.</text>
</comment>
<dbReference type="OrthoDB" id="310217at2759"/>
<dbReference type="GO" id="GO:0005198">
    <property type="term" value="F:structural molecule activity"/>
    <property type="evidence" value="ECO:0007669"/>
    <property type="project" value="UniProtKB-UniRule"/>
</dbReference>
<dbReference type="GO" id="GO:0006890">
    <property type="term" value="P:retrograde vesicle-mediated transport, Golgi to endoplasmic reticulum"/>
    <property type="evidence" value="ECO:0007669"/>
    <property type="project" value="UniProtKB-UniRule"/>
</dbReference>
<keyword evidence="7 11" id="KW-0653">Protein transport</keyword>
<evidence type="ECO:0000256" key="3">
    <source>
        <dbReference type="ARBA" id="ARBA00008827"/>
    </source>
</evidence>
<keyword evidence="6 11" id="KW-0931">ER-Golgi transport</keyword>
<evidence type="ECO:0000256" key="4">
    <source>
        <dbReference type="ARBA" id="ARBA00022448"/>
    </source>
</evidence>
<dbReference type="GO" id="GO:0006888">
    <property type="term" value="P:endoplasmic reticulum to Golgi vesicle-mediated transport"/>
    <property type="evidence" value="ECO:0007669"/>
    <property type="project" value="TreeGrafter"/>
</dbReference>
<evidence type="ECO:0000256" key="7">
    <source>
        <dbReference type="ARBA" id="ARBA00022927"/>
    </source>
</evidence>